<reference evidence="1 2" key="1">
    <citation type="submission" date="2024-04" db="EMBL/GenBank/DDBJ databases">
        <title>genome sequences of Mucor flavus KT1a and Helicostylum pulchrum KT1b strains isolation_sourced from the surface of a dry-aged beef.</title>
        <authorList>
            <person name="Toyotome T."/>
            <person name="Hosono M."/>
            <person name="Torimaru M."/>
            <person name="Fukuda K."/>
            <person name="Mikami N."/>
        </authorList>
    </citation>
    <scope>NUCLEOTIDE SEQUENCE [LARGE SCALE GENOMIC DNA]</scope>
    <source>
        <strain evidence="1 2">KT1b</strain>
    </source>
</reference>
<evidence type="ECO:0008006" key="3">
    <source>
        <dbReference type="Google" id="ProtNLM"/>
    </source>
</evidence>
<comment type="caution">
    <text evidence="1">The sequence shown here is derived from an EMBL/GenBank/DDBJ whole genome shotgun (WGS) entry which is preliminary data.</text>
</comment>
<organism evidence="1 2">
    <name type="scientific">Helicostylum pulchrum</name>
    <dbReference type="NCBI Taxonomy" id="562976"/>
    <lineage>
        <taxon>Eukaryota</taxon>
        <taxon>Fungi</taxon>
        <taxon>Fungi incertae sedis</taxon>
        <taxon>Mucoromycota</taxon>
        <taxon>Mucoromycotina</taxon>
        <taxon>Mucoromycetes</taxon>
        <taxon>Mucorales</taxon>
        <taxon>Mucorineae</taxon>
        <taxon>Mucoraceae</taxon>
        <taxon>Helicostylum</taxon>
    </lineage>
</organism>
<dbReference type="EMBL" id="BAABUJ010000004">
    <property type="protein sequence ID" value="GAA5794850.1"/>
    <property type="molecule type" value="Genomic_DNA"/>
</dbReference>
<gene>
    <name evidence="1" type="ORF">HPULCUR_000198</name>
</gene>
<evidence type="ECO:0000313" key="2">
    <source>
        <dbReference type="Proteomes" id="UP001476247"/>
    </source>
</evidence>
<sequence>MIVGTRSTRAIPSTGNVSLSNIQYWTITHPFLADDDNPRSSFRAMYRMNLASFERLVNDLSQHPTFDLRAHNSIPVYIQISCAIWRLANCHLGYRMCNAGLGVSHGSYIKFFRRTLIAIERVYGSNISWPVDQERVQAIQTGFEWPPAPAHISTHRLPNVIGALDGKNVIIESPRVHPEHWRDRKGNFAMKLTAVCDDKCRFTYIRVGDSGMI</sequence>
<keyword evidence="2" id="KW-1185">Reference proteome</keyword>
<name>A0ABP9XJ60_9FUNG</name>
<proteinExistence type="predicted"/>
<accession>A0ABP9XJ60</accession>
<dbReference type="Proteomes" id="UP001476247">
    <property type="component" value="Unassembled WGS sequence"/>
</dbReference>
<evidence type="ECO:0000313" key="1">
    <source>
        <dbReference type="EMBL" id="GAA5794850.1"/>
    </source>
</evidence>
<protein>
    <recommendedName>
        <fullName evidence="3">Nuclease HARBI1</fullName>
    </recommendedName>
</protein>